<keyword evidence="3" id="KW-1185">Reference proteome</keyword>
<dbReference type="SUPFAM" id="SSF46785">
    <property type="entry name" value="Winged helix' DNA-binding domain"/>
    <property type="match status" value="1"/>
</dbReference>
<dbReference type="Pfam" id="PF12802">
    <property type="entry name" value="MarR_2"/>
    <property type="match status" value="1"/>
</dbReference>
<gene>
    <name evidence="2" type="ORF">ACFQMH_31305</name>
</gene>
<dbReference type="InterPro" id="IPR036388">
    <property type="entry name" value="WH-like_DNA-bd_sf"/>
</dbReference>
<dbReference type="Proteomes" id="UP001596409">
    <property type="component" value="Unassembled WGS sequence"/>
</dbReference>
<name>A0ABW2EBC4_9ACTN</name>
<dbReference type="RefSeq" id="WP_189878871.1">
    <property type="nucleotide sequence ID" value="NZ_BMWA01000030.1"/>
</dbReference>
<sequence length="169" mass="19076">MTRDDEYEWLSPEELRVFRAFNRTWEAVTACLDTDLENEVGLPRSYFDILWRLRRAPGQSLRMSRLAEITHSKASRITHAVGRLEKAGLVRREVPEGDRRGWLAVLTEEGLERVEQAAPVYARSVREHVLGPLTAEMRDQLTVIGETVLAHLEPGALTEANGKGEGTTP</sequence>
<dbReference type="PROSITE" id="PS50995">
    <property type="entry name" value="HTH_MARR_2"/>
    <property type="match status" value="1"/>
</dbReference>
<dbReference type="EMBL" id="JBHSYM010000073">
    <property type="protein sequence ID" value="MFC7016107.1"/>
    <property type="molecule type" value="Genomic_DNA"/>
</dbReference>
<evidence type="ECO:0000259" key="1">
    <source>
        <dbReference type="PROSITE" id="PS50995"/>
    </source>
</evidence>
<protein>
    <submittedName>
        <fullName evidence="2">MarR family winged helix-turn-helix transcriptional regulator</fullName>
    </submittedName>
</protein>
<dbReference type="Gene3D" id="1.10.10.10">
    <property type="entry name" value="Winged helix-like DNA-binding domain superfamily/Winged helix DNA-binding domain"/>
    <property type="match status" value="1"/>
</dbReference>
<evidence type="ECO:0000313" key="3">
    <source>
        <dbReference type="Proteomes" id="UP001596409"/>
    </source>
</evidence>
<reference evidence="3" key="1">
    <citation type="journal article" date="2019" name="Int. J. Syst. Evol. Microbiol.">
        <title>The Global Catalogue of Microorganisms (GCM) 10K type strain sequencing project: providing services to taxonomists for standard genome sequencing and annotation.</title>
        <authorList>
            <consortium name="The Broad Institute Genomics Platform"/>
            <consortium name="The Broad Institute Genome Sequencing Center for Infectious Disease"/>
            <person name="Wu L."/>
            <person name="Ma J."/>
        </authorList>
    </citation>
    <scope>NUCLEOTIDE SEQUENCE [LARGE SCALE GENOMIC DNA]</scope>
    <source>
        <strain evidence="3">JCM 4855</strain>
    </source>
</reference>
<dbReference type="InterPro" id="IPR000835">
    <property type="entry name" value="HTH_MarR-typ"/>
</dbReference>
<dbReference type="PANTHER" id="PTHR33164">
    <property type="entry name" value="TRANSCRIPTIONAL REGULATOR, MARR FAMILY"/>
    <property type="match status" value="1"/>
</dbReference>
<dbReference type="SMART" id="SM00347">
    <property type="entry name" value="HTH_MARR"/>
    <property type="match status" value="1"/>
</dbReference>
<organism evidence="2 3">
    <name type="scientific">Streptomyces viridiviolaceus</name>
    <dbReference type="NCBI Taxonomy" id="68282"/>
    <lineage>
        <taxon>Bacteria</taxon>
        <taxon>Bacillati</taxon>
        <taxon>Actinomycetota</taxon>
        <taxon>Actinomycetes</taxon>
        <taxon>Kitasatosporales</taxon>
        <taxon>Streptomycetaceae</taxon>
        <taxon>Streptomyces</taxon>
    </lineage>
</organism>
<comment type="caution">
    <text evidence="2">The sequence shown here is derived from an EMBL/GenBank/DDBJ whole genome shotgun (WGS) entry which is preliminary data.</text>
</comment>
<dbReference type="PANTHER" id="PTHR33164:SF99">
    <property type="entry name" value="MARR FAMILY REGULATORY PROTEIN"/>
    <property type="match status" value="1"/>
</dbReference>
<dbReference type="PRINTS" id="PR00598">
    <property type="entry name" value="HTHMARR"/>
</dbReference>
<dbReference type="InterPro" id="IPR036390">
    <property type="entry name" value="WH_DNA-bd_sf"/>
</dbReference>
<accession>A0ABW2EBC4</accession>
<feature type="domain" description="HTH marR-type" evidence="1">
    <location>
        <begin position="14"/>
        <end position="150"/>
    </location>
</feature>
<dbReference type="InterPro" id="IPR039422">
    <property type="entry name" value="MarR/SlyA-like"/>
</dbReference>
<proteinExistence type="predicted"/>
<evidence type="ECO:0000313" key="2">
    <source>
        <dbReference type="EMBL" id="MFC7016107.1"/>
    </source>
</evidence>